<dbReference type="GO" id="GO:0009236">
    <property type="term" value="P:cobalamin biosynthetic process"/>
    <property type="evidence" value="ECO:0007669"/>
    <property type="project" value="UniProtKB-UniRule"/>
</dbReference>
<dbReference type="EC" id="2.7.8.26" evidence="5 19"/>
<evidence type="ECO:0000256" key="5">
    <source>
        <dbReference type="ARBA" id="ARBA00013200"/>
    </source>
</evidence>
<keyword evidence="8 19" id="KW-0169">Cobalamin biosynthesis</keyword>
<evidence type="ECO:0000256" key="10">
    <source>
        <dbReference type="ARBA" id="ARBA00022692"/>
    </source>
</evidence>
<proteinExistence type="inferred from homology"/>
<dbReference type="Proteomes" id="UP001156601">
    <property type="component" value="Unassembled WGS sequence"/>
</dbReference>
<evidence type="ECO:0000256" key="9">
    <source>
        <dbReference type="ARBA" id="ARBA00022679"/>
    </source>
</evidence>
<dbReference type="AlphaFoldDB" id="A0AA37SZU4"/>
<comment type="pathway">
    <text evidence="3 19">Cofactor biosynthesis; adenosylcobalamin biosynthesis; adenosylcobalamin from cob(II)yrinate a,c-diamide: step 7/7.</text>
</comment>
<keyword evidence="7 19" id="KW-1003">Cell membrane</keyword>
<evidence type="ECO:0000256" key="8">
    <source>
        <dbReference type="ARBA" id="ARBA00022573"/>
    </source>
</evidence>
<comment type="cofactor">
    <cofactor evidence="1 19">
        <name>Mg(2+)</name>
        <dbReference type="ChEBI" id="CHEBI:18420"/>
    </cofactor>
</comment>
<dbReference type="EMBL" id="BSOT01000006">
    <property type="protein sequence ID" value="GLR71609.1"/>
    <property type="molecule type" value="Genomic_DNA"/>
</dbReference>
<comment type="subcellular location">
    <subcellularLocation>
        <location evidence="2 19">Cell membrane</location>
        <topology evidence="2 19">Multi-pass membrane protein</topology>
    </subcellularLocation>
</comment>
<keyword evidence="13 19" id="KW-0472">Membrane</keyword>
<evidence type="ECO:0000313" key="20">
    <source>
        <dbReference type="EMBL" id="GLR71609.1"/>
    </source>
</evidence>
<evidence type="ECO:0000256" key="19">
    <source>
        <dbReference type="HAMAP-Rule" id="MF_00719"/>
    </source>
</evidence>
<evidence type="ECO:0000256" key="13">
    <source>
        <dbReference type="ARBA" id="ARBA00023136"/>
    </source>
</evidence>
<evidence type="ECO:0000256" key="1">
    <source>
        <dbReference type="ARBA" id="ARBA00001946"/>
    </source>
</evidence>
<evidence type="ECO:0000256" key="7">
    <source>
        <dbReference type="ARBA" id="ARBA00022475"/>
    </source>
</evidence>
<organism evidence="20 21">
    <name type="scientific">Agaribacter marinus</name>
    <dbReference type="NCBI Taxonomy" id="1431249"/>
    <lineage>
        <taxon>Bacteria</taxon>
        <taxon>Pseudomonadati</taxon>
        <taxon>Pseudomonadota</taxon>
        <taxon>Gammaproteobacteria</taxon>
        <taxon>Alteromonadales</taxon>
        <taxon>Alteromonadaceae</taxon>
        <taxon>Agaribacter</taxon>
    </lineage>
</organism>
<sequence>MSTRIRQELNLLMLSISFFSRLPVKKNLNYSPDKMHEAGKYVALVGWILASLLSLLYMFYSAVFPSNVAVFLLVVSSVLMTGAFHEDGLADTADGFWGGYTKERKLSIMKDSRLGTYGASALICALLGKFVLLSALAEHAFVIPALCIAYPLSRTIGISYVQDMAHVSTPHSESKSSPMAKPFRASHLSILLLTALVACLLLPFTTMLILLTICWVSRVLLKAWQNKHIDGFTGDTLGASIIINELLIYGVMLATLVGEG</sequence>
<dbReference type="InterPro" id="IPR003805">
    <property type="entry name" value="CobS"/>
</dbReference>
<dbReference type="NCBIfam" id="TIGR00317">
    <property type="entry name" value="cobS"/>
    <property type="match status" value="1"/>
</dbReference>
<evidence type="ECO:0000256" key="11">
    <source>
        <dbReference type="ARBA" id="ARBA00022842"/>
    </source>
</evidence>
<dbReference type="Pfam" id="PF02654">
    <property type="entry name" value="CobS"/>
    <property type="match status" value="1"/>
</dbReference>
<protein>
    <recommendedName>
        <fullName evidence="6 19">Adenosylcobinamide-GDP ribazoletransferase</fullName>
        <ecNumber evidence="5 19">2.7.8.26</ecNumber>
    </recommendedName>
    <alternativeName>
        <fullName evidence="16 19">Cobalamin synthase</fullName>
    </alternativeName>
    <alternativeName>
        <fullName evidence="15 19">Cobalamin-5'-phosphate synthase</fullName>
    </alternativeName>
</protein>
<reference evidence="20" key="1">
    <citation type="journal article" date="2014" name="Int. J. Syst. Evol. Microbiol.">
        <title>Complete genome sequence of Corynebacterium casei LMG S-19264T (=DSM 44701T), isolated from a smear-ripened cheese.</title>
        <authorList>
            <consortium name="US DOE Joint Genome Institute (JGI-PGF)"/>
            <person name="Walter F."/>
            <person name="Albersmeier A."/>
            <person name="Kalinowski J."/>
            <person name="Ruckert C."/>
        </authorList>
    </citation>
    <scope>NUCLEOTIDE SEQUENCE</scope>
    <source>
        <strain evidence="20">NBRC 110023</strain>
    </source>
</reference>
<comment type="function">
    <text evidence="14 19">Joins adenosylcobinamide-GDP and alpha-ribazole to generate adenosylcobalamin (Ado-cobalamin). Also synthesizes adenosylcobalamin 5'-phosphate from adenosylcobinamide-GDP and alpha-ribazole 5'-phosphate.</text>
</comment>
<name>A0AA37SZU4_9ALTE</name>
<dbReference type="GO" id="GO:0051073">
    <property type="term" value="F:adenosylcobinamide-GDP ribazoletransferase activity"/>
    <property type="evidence" value="ECO:0007669"/>
    <property type="project" value="UniProtKB-UniRule"/>
</dbReference>
<evidence type="ECO:0000256" key="2">
    <source>
        <dbReference type="ARBA" id="ARBA00004651"/>
    </source>
</evidence>
<keyword evidence="10 19" id="KW-0812">Transmembrane</keyword>
<dbReference type="HAMAP" id="MF_00719">
    <property type="entry name" value="CobS"/>
    <property type="match status" value="1"/>
</dbReference>
<accession>A0AA37SZU4</accession>
<evidence type="ECO:0000256" key="15">
    <source>
        <dbReference type="ARBA" id="ARBA00032605"/>
    </source>
</evidence>
<dbReference type="PANTHER" id="PTHR34148:SF1">
    <property type="entry name" value="ADENOSYLCOBINAMIDE-GDP RIBAZOLETRANSFERASE"/>
    <property type="match status" value="1"/>
</dbReference>
<comment type="catalytic activity">
    <reaction evidence="18 19">
        <text>alpha-ribazole 5'-phosphate + adenosylcob(III)inamide-GDP = adenosylcob(III)alamin 5'-phosphate + GMP + H(+)</text>
        <dbReference type="Rhea" id="RHEA:23560"/>
        <dbReference type="ChEBI" id="CHEBI:15378"/>
        <dbReference type="ChEBI" id="CHEBI:57918"/>
        <dbReference type="ChEBI" id="CHEBI:58115"/>
        <dbReference type="ChEBI" id="CHEBI:60487"/>
        <dbReference type="ChEBI" id="CHEBI:60493"/>
        <dbReference type="EC" id="2.7.8.26"/>
    </reaction>
</comment>
<evidence type="ECO:0000256" key="18">
    <source>
        <dbReference type="ARBA" id="ARBA00049504"/>
    </source>
</evidence>
<evidence type="ECO:0000256" key="4">
    <source>
        <dbReference type="ARBA" id="ARBA00010561"/>
    </source>
</evidence>
<comment type="catalytic activity">
    <reaction evidence="17 19">
        <text>alpha-ribazole + adenosylcob(III)inamide-GDP = adenosylcob(III)alamin + GMP + H(+)</text>
        <dbReference type="Rhea" id="RHEA:16049"/>
        <dbReference type="ChEBI" id="CHEBI:10329"/>
        <dbReference type="ChEBI" id="CHEBI:15378"/>
        <dbReference type="ChEBI" id="CHEBI:18408"/>
        <dbReference type="ChEBI" id="CHEBI:58115"/>
        <dbReference type="ChEBI" id="CHEBI:60487"/>
        <dbReference type="EC" id="2.7.8.26"/>
    </reaction>
</comment>
<feature type="transmembrane region" description="Helical" evidence="19">
    <location>
        <begin position="237"/>
        <end position="257"/>
    </location>
</feature>
<feature type="transmembrane region" description="Helical" evidence="19">
    <location>
        <begin position="66"/>
        <end position="84"/>
    </location>
</feature>
<comment type="caution">
    <text evidence="20">The sequence shown here is derived from an EMBL/GenBank/DDBJ whole genome shotgun (WGS) entry which is preliminary data.</text>
</comment>
<evidence type="ECO:0000256" key="14">
    <source>
        <dbReference type="ARBA" id="ARBA00025228"/>
    </source>
</evidence>
<dbReference type="PANTHER" id="PTHR34148">
    <property type="entry name" value="ADENOSYLCOBINAMIDE-GDP RIBAZOLETRANSFERASE"/>
    <property type="match status" value="1"/>
</dbReference>
<dbReference type="GO" id="GO:0005886">
    <property type="term" value="C:plasma membrane"/>
    <property type="evidence" value="ECO:0007669"/>
    <property type="project" value="UniProtKB-SubCell"/>
</dbReference>
<feature type="transmembrane region" description="Helical" evidence="19">
    <location>
        <begin position="188"/>
        <end position="216"/>
    </location>
</feature>
<dbReference type="GO" id="GO:0008818">
    <property type="term" value="F:cobalamin 5'-phosphate synthase activity"/>
    <property type="evidence" value="ECO:0007669"/>
    <property type="project" value="UniProtKB-UniRule"/>
</dbReference>
<keyword evidence="12 19" id="KW-1133">Transmembrane helix</keyword>
<evidence type="ECO:0000313" key="21">
    <source>
        <dbReference type="Proteomes" id="UP001156601"/>
    </source>
</evidence>
<dbReference type="RefSeq" id="WP_284217955.1">
    <property type="nucleotide sequence ID" value="NZ_BSOT01000006.1"/>
</dbReference>
<evidence type="ECO:0000256" key="16">
    <source>
        <dbReference type="ARBA" id="ARBA00032853"/>
    </source>
</evidence>
<feature type="transmembrane region" description="Helical" evidence="19">
    <location>
        <begin position="114"/>
        <end position="136"/>
    </location>
</feature>
<gene>
    <name evidence="19 20" type="primary">cobS</name>
    <name evidence="20" type="ORF">GCM10007852_25170</name>
</gene>
<evidence type="ECO:0000256" key="17">
    <source>
        <dbReference type="ARBA" id="ARBA00048623"/>
    </source>
</evidence>
<keyword evidence="9 19" id="KW-0808">Transferase</keyword>
<comment type="similarity">
    <text evidence="4 19">Belongs to the CobS family.</text>
</comment>
<keyword evidence="21" id="KW-1185">Reference proteome</keyword>
<reference evidence="20" key="2">
    <citation type="submission" date="2023-01" db="EMBL/GenBank/DDBJ databases">
        <title>Draft genome sequence of Agaribacter marinus strain NBRC 110023.</title>
        <authorList>
            <person name="Sun Q."/>
            <person name="Mori K."/>
        </authorList>
    </citation>
    <scope>NUCLEOTIDE SEQUENCE</scope>
    <source>
        <strain evidence="20">NBRC 110023</strain>
    </source>
</reference>
<evidence type="ECO:0000256" key="6">
    <source>
        <dbReference type="ARBA" id="ARBA00015850"/>
    </source>
</evidence>
<evidence type="ECO:0000256" key="12">
    <source>
        <dbReference type="ARBA" id="ARBA00022989"/>
    </source>
</evidence>
<feature type="transmembrane region" description="Helical" evidence="19">
    <location>
        <begin position="41"/>
        <end position="60"/>
    </location>
</feature>
<keyword evidence="11 19" id="KW-0460">Magnesium</keyword>
<evidence type="ECO:0000256" key="3">
    <source>
        <dbReference type="ARBA" id="ARBA00004663"/>
    </source>
</evidence>